<dbReference type="Proteomes" id="UP001234178">
    <property type="component" value="Unassembled WGS sequence"/>
</dbReference>
<proteinExistence type="predicted"/>
<evidence type="ECO:0000313" key="1">
    <source>
        <dbReference type="EMBL" id="KAK4024165.1"/>
    </source>
</evidence>
<protein>
    <submittedName>
        <fullName evidence="1">Uncharacterized protein</fullName>
    </submittedName>
</protein>
<comment type="caution">
    <text evidence="1">The sequence shown here is derived from an EMBL/GenBank/DDBJ whole genome shotgun (WGS) entry which is preliminary data.</text>
</comment>
<accession>A0ABR0AGA6</accession>
<reference evidence="1 2" key="1">
    <citation type="journal article" date="2023" name="Nucleic Acids Res.">
        <title>The hologenome of Daphnia magna reveals possible DNA methylation and microbiome-mediated evolution of the host genome.</title>
        <authorList>
            <person name="Chaturvedi A."/>
            <person name="Li X."/>
            <person name="Dhandapani V."/>
            <person name="Marshall H."/>
            <person name="Kissane S."/>
            <person name="Cuenca-Cambronero M."/>
            <person name="Asole G."/>
            <person name="Calvet F."/>
            <person name="Ruiz-Romero M."/>
            <person name="Marangio P."/>
            <person name="Guigo R."/>
            <person name="Rago D."/>
            <person name="Mirbahai L."/>
            <person name="Eastwood N."/>
            <person name="Colbourne J.K."/>
            <person name="Zhou J."/>
            <person name="Mallon E."/>
            <person name="Orsini L."/>
        </authorList>
    </citation>
    <scope>NUCLEOTIDE SEQUENCE [LARGE SCALE GENOMIC DNA]</scope>
    <source>
        <strain evidence="1">LRV0_1</strain>
    </source>
</reference>
<organism evidence="1 2">
    <name type="scientific">Daphnia magna</name>
    <dbReference type="NCBI Taxonomy" id="35525"/>
    <lineage>
        <taxon>Eukaryota</taxon>
        <taxon>Metazoa</taxon>
        <taxon>Ecdysozoa</taxon>
        <taxon>Arthropoda</taxon>
        <taxon>Crustacea</taxon>
        <taxon>Branchiopoda</taxon>
        <taxon>Diplostraca</taxon>
        <taxon>Cladocera</taxon>
        <taxon>Anomopoda</taxon>
        <taxon>Daphniidae</taxon>
        <taxon>Daphnia</taxon>
    </lineage>
</organism>
<name>A0ABR0AGA6_9CRUS</name>
<keyword evidence="2" id="KW-1185">Reference proteome</keyword>
<dbReference type="EMBL" id="JAOYFB010000037">
    <property type="protein sequence ID" value="KAK4024165.1"/>
    <property type="molecule type" value="Genomic_DNA"/>
</dbReference>
<gene>
    <name evidence="1" type="ORF">OUZ56_009552</name>
</gene>
<sequence>MLPVEEQIRYYVKQYGSSARSRKPSDGVVGDIVSGKLYEESCHRRYICDNTIMILICAGGANPYERRKFGFWSFMGVVNEAPYMVRPQYNRKGVKVAALERRH</sequence>
<evidence type="ECO:0000313" key="2">
    <source>
        <dbReference type="Proteomes" id="UP001234178"/>
    </source>
</evidence>